<evidence type="ECO:0000313" key="6">
    <source>
        <dbReference type="Proteomes" id="UP000638014"/>
    </source>
</evidence>
<name>A0A8J6QQ06_9GAMM</name>
<feature type="domain" description="Pectinesterase catalytic" evidence="4">
    <location>
        <begin position="31"/>
        <end position="303"/>
    </location>
</feature>
<keyword evidence="2" id="KW-0378">Hydrolase</keyword>
<dbReference type="Pfam" id="PF01095">
    <property type="entry name" value="Pectinesterase"/>
    <property type="match status" value="1"/>
</dbReference>
<dbReference type="GO" id="GO:0030599">
    <property type="term" value="F:pectinesterase activity"/>
    <property type="evidence" value="ECO:0007669"/>
    <property type="project" value="InterPro"/>
</dbReference>
<evidence type="ECO:0000259" key="4">
    <source>
        <dbReference type="Pfam" id="PF01095"/>
    </source>
</evidence>
<reference evidence="5" key="1">
    <citation type="submission" date="2020-09" db="EMBL/GenBank/DDBJ databases">
        <title>A novel bacterium of genus Neiella, isolated from South China Sea.</title>
        <authorList>
            <person name="Huang H."/>
            <person name="Mo K."/>
            <person name="Hu Y."/>
        </authorList>
    </citation>
    <scope>NUCLEOTIDE SEQUENCE</scope>
    <source>
        <strain evidence="5">HB171785</strain>
    </source>
</reference>
<dbReference type="GO" id="GO:0042545">
    <property type="term" value="P:cell wall modification"/>
    <property type="evidence" value="ECO:0007669"/>
    <property type="project" value="InterPro"/>
</dbReference>
<evidence type="ECO:0000256" key="2">
    <source>
        <dbReference type="ARBA" id="ARBA00022801"/>
    </source>
</evidence>
<gene>
    <name evidence="5" type="ORF">IC617_06200</name>
</gene>
<comment type="caution">
    <text evidence="5">The sequence shown here is derived from an EMBL/GenBank/DDBJ whole genome shotgun (WGS) entry which is preliminary data.</text>
</comment>
<keyword evidence="6" id="KW-1185">Reference proteome</keyword>
<accession>A0A8J6QQ06</accession>
<protein>
    <submittedName>
        <fullName evidence="5">Pectin esterase</fullName>
    </submittedName>
</protein>
<comment type="similarity">
    <text evidence="1">Belongs to the pectinesterase family.</text>
</comment>
<dbReference type="AlphaFoldDB" id="A0A8J6QQ06"/>
<evidence type="ECO:0000256" key="3">
    <source>
        <dbReference type="ARBA" id="ARBA00023085"/>
    </source>
</evidence>
<dbReference type="Proteomes" id="UP000638014">
    <property type="component" value="Unassembled WGS sequence"/>
</dbReference>
<dbReference type="InterPro" id="IPR000070">
    <property type="entry name" value="Pectinesterase_cat"/>
</dbReference>
<dbReference type="PANTHER" id="PTHR31321">
    <property type="entry name" value="ACYL-COA THIOESTER HYDROLASE YBHC-RELATED"/>
    <property type="match status" value="1"/>
</dbReference>
<dbReference type="InterPro" id="IPR011050">
    <property type="entry name" value="Pectin_lyase_fold/virulence"/>
</dbReference>
<organism evidence="5 6">
    <name type="scientific">Neiella litorisoli</name>
    <dbReference type="NCBI Taxonomy" id="2771431"/>
    <lineage>
        <taxon>Bacteria</taxon>
        <taxon>Pseudomonadati</taxon>
        <taxon>Pseudomonadota</taxon>
        <taxon>Gammaproteobacteria</taxon>
        <taxon>Alteromonadales</taxon>
        <taxon>Echinimonadaceae</taxon>
        <taxon>Neiella</taxon>
    </lineage>
</organism>
<dbReference type="Gene3D" id="2.160.20.10">
    <property type="entry name" value="Single-stranded right-handed beta-helix, Pectin lyase-like"/>
    <property type="match status" value="1"/>
</dbReference>
<dbReference type="SUPFAM" id="SSF51126">
    <property type="entry name" value="Pectin lyase-like"/>
    <property type="match status" value="1"/>
</dbReference>
<evidence type="ECO:0000256" key="1">
    <source>
        <dbReference type="ARBA" id="ARBA00008891"/>
    </source>
</evidence>
<sequence length="363" mass="39845">MIMSSPLVGATPAEQSGSYLVSKQCGTQQHCFNTIQAAFDAAQQATASGWRTIEVAAGHYYEKVTIAGSQIRLVGQGPQLTRLHFDEVAETAGKYHRDNWGTAGSATLTINADLVAIEGLTIANDFDYLSNDALPKDSPQRVRHMQAAAVLLDIASDRVEFSNVSLEAYQDTLFANGKRAYFRHSKIAGNVDFIFGNGQLLIEDSIIESRRRGKTFDAGVIQSYISAPSTQLANPIGIVVHRSQLTREAGLPDHSVTLGRPWHPTTNFADGRYADPNAVGQVSFIDCFMDSHIHPSHWSSMKGTARDGTKTAVFTPQQSRFYEQGSYGPGATRDDIGLSWQPSLSIEQIHDYLFTDWQAFNRP</sequence>
<dbReference type="GO" id="GO:0009279">
    <property type="term" value="C:cell outer membrane"/>
    <property type="evidence" value="ECO:0007669"/>
    <property type="project" value="TreeGrafter"/>
</dbReference>
<dbReference type="InterPro" id="IPR012334">
    <property type="entry name" value="Pectin_lyas_fold"/>
</dbReference>
<keyword evidence="3" id="KW-0063">Aspartyl esterase</keyword>
<dbReference type="EMBL" id="JACXAF010000006">
    <property type="protein sequence ID" value="MBD1389016.1"/>
    <property type="molecule type" value="Genomic_DNA"/>
</dbReference>
<dbReference type="PANTHER" id="PTHR31321:SF57">
    <property type="entry name" value="PECTINESTERASE 53-RELATED"/>
    <property type="match status" value="1"/>
</dbReference>
<evidence type="ECO:0000313" key="5">
    <source>
        <dbReference type="EMBL" id="MBD1389016.1"/>
    </source>
</evidence>
<proteinExistence type="inferred from homology"/>